<sequence length="50" mass="5547">MELWMDLLFGDAIGLMSMAVVIATVVLLGYYAWMFISKAMKEPPADDSTC</sequence>
<dbReference type="EMBL" id="JBHUHT010000008">
    <property type="protein sequence ID" value="MFD2095346.1"/>
    <property type="molecule type" value="Genomic_DNA"/>
</dbReference>
<keyword evidence="3" id="KW-1185">Reference proteome</keyword>
<keyword evidence="1" id="KW-0472">Membrane</keyword>
<dbReference type="InterPro" id="IPR021494">
    <property type="entry name" value="DUF3149"/>
</dbReference>
<feature type="transmembrane region" description="Helical" evidence="1">
    <location>
        <begin position="12"/>
        <end position="33"/>
    </location>
</feature>
<dbReference type="Proteomes" id="UP001597380">
    <property type="component" value="Unassembled WGS sequence"/>
</dbReference>
<dbReference type="Pfam" id="PF11346">
    <property type="entry name" value="DUF3149"/>
    <property type="match status" value="1"/>
</dbReference>
<name>A0ABW4XIJ1_9GAMM</name>
<organism evidence="2 3">
    <name type="scientific">Corallincola platygyrae</name>
    <dbReference type="NCBI Taxonomy" id="1193278"/>
    <lineage>
        <taxon>Bacteria</taxon>
        <taxon>Pseudomonadati</taxon>
        <taxon>Pseudomonadota</taxon>
        <taxon>Gammaproteobacteria</taxon>
        <taxon>Alteromonadales</taxon>
        <taxon>Psychromonadaceae</taxon>
        <taxon>Corallincola</taxon>
    </lineage>
</organism>
<evidence type="ECO:0000313" key="2">
    <source>
        <dbReference type="EMBL" id="MFD2095346.1"/>
    </source>
</evidence>
<keyword evidence="1" id="KW-0812">Transmembrane</keyword>
<evidence type="ECO:0000313" key="3">
    <source>
        <dbReference type="Proteomes" id="UP001597380"/>
    </source>
</evidence>
<comment type="caution">
    <text evidence="2">The sequence shown here is derived from an EMBL/GenBank/DDBJ whole genome shotgun (WGS) entry which is preliminary data.</text>
</comment>
<accession>A0ABW4XIJ1</accession>
<dbReference type="RefSeq" id="WP_345338505.1">
    <property type="nucleotide sequence ID" value="NZ_BAABLI010000005.1"/>
</dbReference>
<protein>
    <submittedName>
        <fullName evidence="2">DUF3149 domain-containing protein</fullName>
    </submittedName>
</protein>
<gene>
    <name evidence="2" type="ORF">ACFSJ3_05055</name>
</gene>
<reference evidence="3" key="1">
    <citation type="journal article" date="2019" name="Int. J. Syst. Evol. Microbiol.">
        <title>The Global Catalogue of Microorganisms (GCM) 10K type strain sequencing project: providing services to taxonomists for standard genome sequencing and annotation.</title>
        <authorList>
            <consortium name="The Broad Institute Genomics Platform"/>
            <consortium name="The Broad Institute Genome Sequencing Center for Infectious Disease"/>
            <person name="Wu L."/>
            <person name="Ma J."/>
        </authorList>
    </citation>
    <scope>NUCLEOTIDE SEQUENCE [LARGE SCALE GENOMIC DNA]</scope>
    <source>
        <strain evidence="3">CGMCC 1.10992</strain>
    </source>
</reference>
<keyword evidence="1" id="KW-1133">Transmembrane helix</keyword>
<evidence type="ECO:0000256" key="1">
    <source>
        <dbReference type="SAM" id="Phobius"/>
    </source>
</evidence>
<proteinExistence type="predicted"/>